<evidence type="ECO:0000313" key="2">
    <source>
        <dbReference type="EMBL" id="EQD73768.1"/>
    </source>
</evidence>
<dbReference type="AlphaFoldDB" id="T1BZ22"/>
<dbReference type="InterPro" id="IPR001584">
    <property type="entry name" value="Integrase_cat-core"/>
</dbReference>
<dbReference type="GO" id="GO:0003676">
    <property type="term" value="F:nucleic acid binding"/>
    <property type="evidence" value="ECO:0007669"/>
    <property type="project" value="InterPro"/>
</dbReference>
<dbReference type="InterPro" id="IPR050900">
    <property type="entry name" value="Transposase_IS3/IS150/IS904"/>
</dbReference>
<name>T1BZ22_9ZZZZ</name>
<dbReference type="GO" id="GO:0015074">
    <property type="term" value="P:DNA integration"/>
    <property type="evidence" value="ECO:0007669"/>
    <property type="project" value="InterPro"/>
</dbReference>
<dbReference type="Pfam" id="PF00665">
    <property type="entry name" value="rve"/>
    <property type="match status" value="1"/>
</dbReference>
<dbReference type="SUPFAM" id="SSF53098">
    <property type="entry name" value="Ribonuclease H-like"/>
    <property type="match status" value="1"/>
</dbReference>
<feature type="non-terminal residue" evidence="2">
    <location>
        <position position="82"/>
    </location>
</feature>
<reference evidence="2" key="1">
    <citation type="submission" date="2013-08" db="EMBL/GenBank/DDBJ databases">
        <authorList>
            <person name="Mendez C."/>
            <person name="Richter M."/>
            <person name="Ferrer M."/>
            <person name="Sanchez J."/>
        </authorList>
    </citation>
    <scope>NUCLEOTIDE SEQUENCE</scope>
</reference>
<proteinExistence type="predicted"/>
<accession>T1BZ22</accession>
<reference evidence="2" key="2">
    <citation type="journal article" date="2014" name="ISME J.">
        <title>Microbial stratification in low pH oxic and suboxic macroscopic growths along an acid mine drainage.</title>
        <authorList>
            <person name="Mendez-Garcia C."/>
            <person name="Mesa V."/>
            <person name="Sprenger R.R."/>
            <person name="Richter M."/>
            <person name="Diez M.S."/>
            <person name="Solano J."/>
            <person name="Bargiela R."/>
            <person name="Golyshina O.V."/>
            <person name="Manteca A."/>
            <person name="Ramos J.L."/>
            <person name="Gallego J.R."/>
            <person name="Llorente I."/>
            <person name="Martins Dos Santos V.A."/>
            <person name="Jensen O.N."/>
            <person name="Pelaez A.I."/>
            <person name="Sanchez J."/>
            <person name="Ferrer M."/>
        </authorList>
    </citation>
    <scope>NUCLEOTIDE SEQUENCE</scope>
</reference>
<comment type="caution">
    <text evidence="2">The sequence shown here is derived from an EMBL/GenBank/DDBJ whole genome shotgun (WGS) entry which is preliminary data.</text>
</comment>
<feature type="domain" description="Integrase catalytic" evidence="1">
    <location>
        <begin position="14"/>
        <end position="73"/>
    </location>
</feature>
<organism evidence="2">
    <name type="scientific">mine drainage metagenome</name>
    <dbReference type="NCBI Taxonomy" id="410659"/>
    <lineage>
        <taxon>unclassified sequences</taxon>
        <taxon>metagenomes</taxon>
        <taxon>ecological metagenomes</taxon>
    </lineage>
</organism>
<dbReference type="InterPro" id="IPR036397">
    <property type="entry name" value="RNaseH_sf"/>
</dbReference>
<sequence>PSPDLVDREFSADSPDELFVGDITYIPTAEGWLYLAGVLDVFSRRLLGWSIADHMRTELCLDALRAAGVSRDKIRFAGTIFH</sequence>
<dbReference type="Gene3D" id="3.30.420.10">
    <property type="entry name" value="Ribonuclease H-like superfamily/Ribonuclease H"/>
    <property type="match status" value="1"/>
</dbReference>
<evidence type="ECO:0000259" key="1">
    <source>
        <dbReference type="Pfam" id="PF00665"/>
    </source>
</evidence>
<protein>
    <submittedName>
        <fullName evidence="2">Integrase catalytic subunit</fullName>
    </submittedName>
</protein>
<dbReference type="EMBL" id="AUZY01001843">
    <property type="protein sequence ID" value="EQD73768.1"/>
    <property type="molecule type" value="Genomic_DNA"/>
</dbReference>
<dbReference type="InterPro" id="IPR012337">
    <property type="entry name" value="RNaseH-like_sf"/>
</dbReference>
<dbReference type="PANTHER" id="PTHR46889">
    <property type="entry name" value="TRANSPOSASE INSF FOR INSERTION SEQUENCE IS3B-RELATED"/>
    <property type="match status" value="1"/>
</dbReference>
<feature type="non-terminal residue" evidence="2">
    <location>
        <position position="1"/>
    </location>
</feature>
<dbReference type="PANTHER" id="PTHR46889:SF4">
    <property type="entry name" value="TRANSPOSASE INSO FOR INSERTION SEQUENCE ELEMENT IS911B-RELATED"/>
    <property type="match status" value="1"/>
</dbReference>
<gene>
    <name evidence="2" type="ORF">B1B_03047</name>
</gene>